<feature type="domain" description="Sulfatase N-terminal" evidence="6">
    <location>
        <begin position="27"/>
        <end position="392"/>
    </location>
</feature>
<dbReference type="PANTHER" id="PTHR43108:SF6">
    <property type="entry name" value="N-SULPHOGLUCOSAMINE SULPHOHYDROLASE"/>
    <property type="match status" value="1"/>
</dbReference>
<accession>A0A934VNB4</accession>
<feature type="signal peptide" evidence="5">
    <location>
        <begin position="1"/>
        <end position="20"/>
    </location>
</feature>
<proteinExistence type="inferred from homology"/>
<dbReference type="RefSeq" id="WP_200354269.1">
    <property type="nucleotide sequence ID" value="NZ_JAENIL010000006.1"/>
</dbReference>
<dbReference type="Proteomes" id="UP000617628">
    <property type="component" value="Unassembled WGS sequence"/>
</dbReference>
<dbReference type="SUPFAM" id="SSF53649">
    <property type="entry name" value="Alkaline phosphatase-like"/>
    <property type="match status" value="1"/>
</dbReference>
<comment type="similarity">
    <text evidence="1">Belongs to the sulfatase family.</text>
</comment>
<dbReference type="InterPro" id="IPR000917">
    <property type="entry name" value="Sulfatase_N"/>
</dbReference>
<evidence type="ECO:0000256" key="2">
    <source>
        <dbReference type="ARBA" id="ARBA00022729"/>
    </source>
</evidence>
<evidence type="ECO:0000256" key="3">
    <source>
        <dbReference type="ARBA" id="ARBA00022801"/>
    </source>
</evidence>
<keyword evidence="4" id="KW-0325">Glycoprotein</keyword>
<keyword evidence="3" id="KW-0378">Hydrolase</keyword>
<comment type="caution">
    <text evidence="7">The sequence shown here is derived from an EMBL/GenBank/DDBJ whole genome shotgun (WGS) entry which is preliminary data.</text>
</comment>
<sequence length="568" mass="65393">MKFRNTVLAFVCLGIGFANAFSKQQKPNILFVMSDDHTAQAIGAYGSRLAGLNPTPNIDRLAREGMVFENAFCNNSICTPSRASIMTGQYSHTNGITSLNQPLSKERQYLALEMKKAGYQTAVIGKWHLVARPDAFDYYKVLQGQGDYFDPVFYETGAKETVKKEYSRNGRSFTKSYKGAVQMSGHSTDCVADSALEWFKEKRDPNQPFFLKLHFKAPHDDFEFAPRYADYLEDITIPEPDNLRERGDGSLATRGIDGELERYIGSSVADRHPHRGWLMFLEEEDVTDDLLGVAYQEYLKRYLRCVKGVDDNLGRVLAYMEQEGLMDNTIIIYTGDQGFFLGEHDYIDKRWAYEESMRMPLIVRYPETIDPGTNDALVQNIDFPVTMLDYAGLEEPDYMEGKSFREILETGEEPEDWREAVYYQYWMHMSAHFNPGHIAMRTKRFKLILFHGVDQVENGKKEWSRIQTPAAWELYDLKNDPEEMNNLYDNPEYEYVLAGLKRQFLKLRQEIGVTNSEVAAIVNRTVNEYWDYDEEDRARAETVAKETADRYRTLKSNRANAVGVGSMK</sequence>
<keyword evidence="8" id="KW-1185">Reference proteome</keyword>
<dbReference type="AlphaFoldDB" id="A0A934VNB4"/>
<dbReference type="PROSITE" id="PS00149">
    <property type="entry name" value="SULFATASE_2"/>
    <property type="match status" value="1"/>
</dbReference>
<evidence type="ECO:0000313" key="8">
    <source>
        <dbReference type="Proteomes" id="UP000617628"/>
    </source>
</evidence>
<dbReference type="PANTHER" id="PTHR43108">
    <property type="entry name" value="N-ACETYLGLUCOSAMINE-6-SULFATASE FAMILY MEMBER"/>
    <property type="match status" value="1"/>
</dbReference>
<dbReference type="InterPro" id="IPR017850">
    <property type="entry name" value="Alkaline_phosphatase_core_sf"/>
</dbReference>
<feature type="chain" id="PRO_5037367383" evidence="5">
    <location>
        <begin position="21"/>
        <end position="568"/>
    </location>
</feature>
<evidence type="ECO:0000256" key="1">
    <source>
        <dbReference type="ARBA" id="ARBA00008779"/>
    </source>
</evidence>
<dbReference type="Pfam" id="PF00884">
    <property type="entry name" value="Sulfatase"/>
    <property type="match status" value="1"/>
</dbReference>
<evidence type="ECO:0000313" key="7">
    <source>
        <dbReference type="EMBL" id="MBK1876052.1"/>
    </source>
</evidence>
<dbReference type="EMBL" id="JAENIL010000006">
    <property type="protein sequence ID" value="MBK1876052.1"/>
    <property type="molecule type" value="Genomic_DNA"/>
</dbReference>
<evidence type="ECO:0000256" key="5">
    <source>
        <dbReference type="SAM" id="SignalP"/>
    </source>
</evidence>
<evidence type="ECO:0000259" key="6">
    <source>
        <dbReference type="Pfam" id="PF00884"/>
    </source>
</evidence>
<dbReference type="InterPro" id="IPR024607">
    <property type="entry name" value="Sulfatase_CS"/>
</dbReference>
<name>A0A934VNB4_9BACT</name>
<gene>
    <name evidence="7" type="ORF">JIN87_04175</name>
</gene>
<protein>
    <submittedName>
        <fullName evidence="7">Sulfatase</fullName>
    </submittedName>
</protein>
<organism evidence="7 8">
    <name type="scientific">Pelagicoccus mobilis</name>
    <dbReference type="NCBI Taxonomy" id="415221"/>
    <lineage>
        <taxon>Bacteria</taxon>
        <taxon>Pseudomonadati</taxon>
        <taxon>Verrucomicrobiota</taxon>
        <taxon>Opitutia</taxon>
        <taxon>Puniceicoccales</taxon>
        <taxon>Pelagicoccaceae</taxon>
        <taxon>Pelagicoccus</taxon>
    </lineage>
</organism>
<dbReference type="PROSITE" id="PS00523">
    <property type="entry name" value="SULFATASE_1"/>
    <property type="match status" value="1"/>
</dbReference>
<dbReference type="CDD" id="cd16031">
    <property type="entry name" value="G6S_like"/>
    <property type="match status" value="1"/>
</dbReference>
<reference evidence="7" key="1">
    <citation type="submission" date="2021-01" db="EMBL/GenBank/DDBJ databases">
        <title>Modified the classification status of verrucomicrobia.</title>
        <authorList>
            <person name="Feng X."/>
        </authorList>
    </citation>
    <scope>NUCLEOTIDE SEQUENCE</scope>
    <source>
        <strain evidence="7">KCTC 13126</strain>
    </source>
</reference>
<evidence type="ECO:0000256" key="4">
    <source>
        <dbReference type="ARBA" id="ARBA00023180"/>
    </source>
</evidence>
<dbReference type="GO" id="GO:0016787">
    <property type="term" value="F:hydrolase activity"/>
    <property type="evidence" value="ECO:0007669"/>
    <property type="project" value="UniProtKB-KW"/>
</dbReference>
<dbReference type="Gene3D" id="3.40.720.10">
    <property type="entry name" value="Alkaline Phosphatase, subunit A"/>
    <property type="match status" value="1"/>
</dbReference>
<keyword evidence="2 5" id="KW-0732">Signal</keyword>